<dbReference type="InterPro" id="IPR036265">
    <property type="entry name" value="HIT-like_sf"/>
</dbReference>
<reference evidence="3 4" key="1">
    <citation type="submission" date="2015-01" db="EMBL/GenBank/DDBJ databases">
        <title>Comparative genomics of the lactic acid bacteria isolated from the honey bee gut.</title>
        <authorList>
            <person name="Ellegaard K.M."/>
            <person name="Tamarit D."/>
            <person name="Javelind E."/>
            <person name="Olofsson T."/>
            <person name="Andersson S.G."/>
            <person name="Vasquez A."/>
        </authorList>
    </citation>
    <scope>NUCLEOTIDE SEQUENCE [LARGE SCALE GENOMIC DNA]</scope>
    <source>
        <strain evidence="3 4">Hma8</strain>
    </source>
</reference>
<feature type="domain" description="DUF4931" evidence="2">
    <location>
        <begin position="139"/>
        <end position="248"/>
    </location>
</feature>
<dbReference type="SUPFAM" id="SSF54197">
    <property type="entry name" value="HIT-like"/>
    <property type="match status" value="1"/>
</dbReference>
<organism evidence="3 4">
    <name type="scientific">Lactobacillus melliventris</name>
    <dbReference type="NCBI Taxonomy" id="1218507"/>
    <lineage>
        <taxon>Bacteria</taxon>
        <taxon>Bacillati</taxon>
        <taxon>Bacillota</taxon>
        <taxon>Bacilli</taxon>
        <taxon>Lactobacillales</taxon>
        <taxon>Lactobacillaceae</taxon>
        <taxon>Lactobacillus</taxon>
    </lineage>
</organism>
<dbReference type="STRING" id="1218507.JF74_02320"/>
<sequence>MENDPLVFDVNIAKEKPNSYRKVKNNSGCPFCDVAGLTHILKKQGGMIWLDNKYHTLHDTVQTVLIESNKHQGDITTYSLAYNRSLMRFSLSCFKQMNDSHKYRSVLWYKNYGENSGGSLAHPHMQIVGLEKMDGYKYIQPNNFEGISLFNKDGVEVNVSTHPIQGYIELDFNLLDENSIDEWSDWIQSGAKYMLKVLSKGRNNSYNLFFYPRFDRGISAKLILRYTASPYFVGYKLSQVDNREKLLTEAENFKRFFESGSVLEKGFKI</sequence>
<dbReference type="OrthoDB" id="1803128at2"/>
<dbReference type="EMBL" id="JXLI01000005">
    <property type="protein sequence ID" value="KJY58196.1"/>
    <property type="molecule type" value="Genomic_DNA"/>
</dbReference>
<dbReference type="Proteomes" id="UP000033531">
    <property type="component" value="Unassembled WGS sequence"/>
</dbReference>
<dbReference type="InterPro" id="IPR046322">
    <property type="entry name" value="DUF4931"/>
</dbReference>
<evidence type="ECO:0000313" key="3">
    <source>
        <dbReference type="EMBL" id="KJY58196.1"/>
    </source>
</evidence>
<dbReference type="PATRIC" id="fig|1218507.3.peg.394"/>
<dbReference type="RefSeq" id="WP_046324184.1">
    <property type="nucleotide sequence ID" value="NZ_JBHTMT010000011.1"/>
</dbReference>
<accession>A0A0F4LKU9</accession>
<evidence type="ECO:0000313" key="4">
    <source>
        <dbReference type="Proteomes" id="UP000033531"/>
    </source>
</evidence>
<gene>
    <name evidence="3" type="ORF">JF74_02320</name>
</gene>
<protein>
    <submittedName>
        <fullName evidence="3">Putative di-tripeptide transporter</fullName>
    </submittedName>
</protein>
<dbReference type="InterPro" id="IPR049285">
    <property type="entry name" value="DUF4931_C"/>
</dbReference>
<dbReference type="Pfam" id="PF20956">
    <property type="entry name" value="DUF4931_C"/>
    <property type="match status" value="1"/>
</dbReference>
<evidence type="ECO:0000259" key="2">
    <source>
        <dbReference type="Pfam" id="PF20956"/>
    </source>
</evidence>
<dbReference type="Pfam" id="PF16285">
    <property type="entry name" value="DUF4931_N"/>
    <property type="match status" value="1"/>
</dbReference>
<evidence type="ECO:0000259" key="1">
    <source>
        <dbReference type="Pfam" id="PF16285"/>
    </source>
</evidence>
<comment type="caution">
    <text evidence="3">The sequence shown here is derived from an EMBL/GenBank/DDBJ whole genome shotgun (WGS) entry which is preliminary data.</text>
</comment>
<dbReference type="AlphaFoldDB" id="A0A0F4LKU9"/>
<dbReference type="HOGENOM" id="CLU_1084626_0_0_9"/>
<feature type="domain" description="DUF4931" evidence="1">
    <location>
        <begin position="8"/>
        <end position="132"/>
    </location>
</feature>
<name>A0A0F4LKU9_9LACO</name>
<dbReference type="Gene3D" id="3.30.428.10">
    <property type="entry name" value="HIT-like"/>
    <property type="match status" value="1"/>
</dbReference>
<proteinExistence type="predicted"/>